<evidence type="ECO:0000256" key="1">
    <source>
        <dbReference type="SAM" id="Phobius"/>
    </source>
</evidence>
<gene>
    <name evidence="2" type="ORF">SNAT2548_LOCUS21474</name>
</gene>
<proteinExistence type="predicted"/>
<sequence>MPSLSLQEAATATAVCAAVALLGSAFFLAFFFSQNITRGSCSPSFWLDKLCVNQAEPSLKEIAIASFPVFLSQSSQMLVLWDEEYFGRLWCNLELAAFASSGHAPQKMQFVPAWLAPWLLASICTDMISVSLLRVVWNTWTAETIATVVAACTLWLSNHGLASSQISVLLSWTLMVGVGSVSYYVTALPTVVSTLMKVQRHGGMLEQMAQFDIREASCKVEADRTIVEEKIGELFEAGFALTPKGGGPPVPLESPYCTPLLQDMESRLAGRDPLESFNAYVRGPLRDIVLDKVGSERHVPYHLALASTLPMILYALVDLLSCSGMSCQDAAESMKSRSLLHFALTLSAFWLVNILLIFPVVPPILFGLLGFVCSITSSTGLRLLLGTQCIFLLFTYAFLSSGLVFGLLVLTASGEVQWLAPLLLVVALLGTQLHVTFWRSRQHQR</sequence>
<reference evidence="2" key="1">
    <citation type="submission" date="2021-02" db="EMBL/GenBank/DDBJ databases">
        <authorList>
            <person name="Dougan E. K."/>
            <person name="Rhodes N."/>
            <person name="Thang M."/>
            <person name="Chan C."/>
        </authorList>
    </citation>
    <scope>NUCLEOTIDE SEQUENCE</scope>
</reference>
<feature type="transmembrane region" description="Helical" evidence="1">
    <location>
        <begin position="364"/>
        <end position="384"/>
    </location>
</feature>
<dbReference type="EMBL" id="CAJNDS010002254">
    <property type="protein sequence ID" value="CAE7394114.1"/>
    <property type="molecule type" value="Genomic_DNA"/>
</dbReference>
<feature type="transmembrane region" description="Helical" evidence="1">
    <location>
        <begin position="168"/>
        <end position="186"/>
    </location>
</feature>
<feature type="transmembrane region" description="Helical" evidence="1">
    <location>
        <begin position="12"/>
        <end position="32"/>
    </location>
</feature>
<accession>A0A812QMG8</accession>
<feature type="transmembrane region" description="Helical" evidence="1">
    <location>
        <begin position="139"/>
        <end position="156"/>
    </location>
</feature>
<keyword evidence="1" id="KW-0812">Transmembrane</keyword>
<feature type="transmembrane region" description="Helical" evidence="1">
    <location>
        <begin position="418"/>
        <end position="438"/>
    </location>
</feature>
<keyword evidence="1" id="KW-1133">Transmembrane helix</keyword>
<keyword evidence="3" id="KW-1185">Reference proteome</keyword>
<organism evidence="2 3">
    <name type="scientific">Symbiodinium natans</name>
    <dbReference type="NCBI Taxonomy" id="878477"/>
    <lineage>
        <taxon>Eukaryota</taxon>
        <taxon>Sar</taxon>
        <taxon>Alveolata</taxon>
        <taxon>Dinophyceae</taxon>
        <taxon>Suessiales</taxon>
        <taxon>Symbiodiniaceae</taxon>
        <taxon>Symbiodinium</taxon>
    </lineage>
</organism>
<keyword evidence="1" id="KW-0472">Membrane</keyword>
<name>A0A812QMG8_9DINO</name>
<protein>
    <submittedName>
        <fullName evidence="2">Uncharacterized protein</fullName>
    </submittedName>
</protein>
<dbReference type="AlphaFoldDB" id="A0A812QMG8"/>
<comment type="caution">
    <text evidence="2">The sequence shown here is derived from an EMBL/GenBank/DDBJ whole genome shotgun (WGS) entry which is preliminary data.</text>
</comment>
<feature type="transmembrane region" description="Helical" evidence="1">
    <location>
        <begin position="391"/>
        <end position="412"/>
    </location>
</feature>
<dbReference type="Proteomes" id="UP000604046">
    <property type="component" value="Unassembled WGS sequence"/>
</dbReference>
<feature type="transmembrane region" description="Helical" evidence="1">
    <location>
        <begin position="338"/>
        <end position="358"/>
    </location>
</feature>
<evidence type="ECO:0000313" key="3">
    <source>
        <dbReference type="Proteomes" id="UP000604046"/>
    </source>
</evidence>
<evidence type="ECO:0000313" key="2">
    <source>
        <dbReference type="EMBL" id="CAE7394114.1"/>
    </source>
</evidence>